<evidence type="ECO:0000313" key="3">
    <source>
        <dbReference type="Proteomes" id="UP000765509"/>
    </source>
</evidence>
<organism evidence="2 3">
    <name type="scientific">Austropuccinia psidii MF-1</name>
    <dbReference type="NCBI Taxonomy" id="1389203"/>
    <lineage>
        <taxon>Eukaryota</taxon>
        <taxon>Fungi</taxon>
        <taxon>Dikarya</taxon>
        <taxon>Basidiomycota</taxon>
        <taxon>Pucciniomycotina</taxon>
        <taxon>Pucciniomycetes</taxon>
        <taxon>Pucciniales</taxon>
        <taxon>Sphaerophragmiaceae</taxon>
        <taxon>Austropuccinia</taxon>
    </lineage>
</organism>
<proteinExistence type="predicted"/>
<sequence length="90" mass="10187">MSAVQLRNLGVSRSQQEDRKGLLRNIRPQAGHLGHSSRWQNTEGNYTHSTIHLPIQQKPQTRALEGYGASYSAPLTPQRSIPMEYGKQEF</sequence>
<accession>A0A9Q3QC42</accession>
<evidence type="ECO:0000313" key="2">
    <source>
        <dbReference type="EMBL" id="MBW0590347.1"/>
    </source>
</evidence>
<keyword evidence="3" id="KW-1185">Reference proteome</keyword>
<evidence type="ECO:0000256" key="1">
    <source>
        <dbReference type="SAM" id="MobiDB-lite"/>
    </source>
</evidence>
<feature type="region of interest" description="Disordered" evidence="1">
    <location>
        <begin position="70"/>
        <end position="90"/>
    </location>
</feature>
<dbReference type="Proteomes" id="UP000765509">
    <property type="component" value="Unassembled WGS sequence"/>
</dbReference>
<gene>
    <name evidence="2" type="ORF">O181_130062</name>
</gene>
<reference evidence="2" key="1">
    <citation type="submission" date="2021-03" db="EMBL/GenBank/DDBJ databases">
        <title>Draft genome sequence of rust myrtle Austropuccinia psidii MF-1, a brazilian biotype.</title>
        <authorList>
            <person name="Quecine M.C."/>
            <person name="Pachon D.M.R."/>
            <person name="Bonatelli M.L."/>
            <person name="Correr F.H."/>
            <person name="Franceschini L.M."/>
            <person name="Leite T.F."/>
            <person name="Margarido G.R.A."/>
            <person name="Almeida C.A."/>
            <person name="Ferrarezi J.A."/>
            <person name="Labate C.A."/>
        </authorList>
    </citation>
    <scope>NUCLEOTIDE SEQUENCE</scope>
    <source>
        <strain evidence="2">MF-1</strain>
    </source>
</reference>
<dbReference type="EMBL" id="AVOT02137999">
    <property type="protein sequence ID" value="MBW0590347.1"/>
    <property type="molecule type" value="Genomic_DNA"/>
</dbReference>
<comment type="caution">
    <text evidence="2">The sequence shown here is derived from an EMBL/GenBank/DDBJ whole genome shotgun (WGS) entry which is preliminary data.</text>
</comment>
<protein>
    <submittedName>
        <fullName evidence="2">Uncharacterized protein</fullName>
    </submittedName>
</protein>
<dbReference type="AlphaFoldDB" id="A0A9Q3QC42"/>
<name>A0A9Q3QC42_9BASI</name>